<dbReference type="EMBL" id="LAIU01000003">
    <property type="protein sequence ID" value="KKB25676.1"/>
    <property type="molecule type" value="Genomic_DNA"/>
</dbReference>
<evidence type="ECO:0000313" key="2">
    <source>
        <dbReference type="EMBL" id="KKB25676.1"/>
    </source>
</evidence>
<protein>
    <recommendedName>
        <fullName evidence="1">IrrE N-terminal-like domain-containing protein</fullName>
    </recommendedName>
</protein>
<dbReference type="InterPro" id="IPR052345">
    <property type="entry name" value="Rad_response_metalloprotease"/>
</dbReference>
<dbReference type="Gene3D" id="1.10.10.2910">
    <property type="match status" value="1"/>
</dbReference>
<evidence type="ECO:0000313" key="3">
    <source>
        <dbReference type="Proteomes" id="UP000033530"/>
    </source>
</evidence>
<dbReference type="InterPro" id="IPR010359">
    <property type="entry name" value="IrrE_HExxH"/>
</dbReference>
<dbReference type="Pfam" id="PF06114">
    <property type="entry name" value="Peptidase_M78"/>
    <property type="match status" value="1"/>
</dbReference>
<comment type="caution">
    <text evidence="2">The sequence shown here is derived from an EMBL/GenBank/DDBJ whole genome shotgun (WGS) entry which is preliminary data.</text>
</comment>
<organism evidence="2 3">
    <name type="scientific">Staphylococcus carnosus</name>
    <dbReference type="NCBI Taxonomy" id="1281"/>
    <lineage>
        <taxon>Bacteria</taxon>
        <taxon>Bacillati</taxon>
        <taxon>Bacillota</taxon>
        <taxon>Bacilli</taxon>
        <taxon>Bacillales</taxon>
        <taxon>Staphylococcaceae</taxon>
        <taxon>Staphylococcus</taxon>
    </lineage>
</organism>
<dbReference type="RefSeq" id="WP_046099887.1">
    <property type="nucleotide sequence ID" value="NZ_BKAP01000006.1"/>
</dbReference>
<feature type="domain" description="IrrE N-terminal-like" evidence="1">
    <location>
        <begin position="62"/>
        <end position="163"/>
    </location>
</feature>
<dbReference type="Proteomes" id="UP000033530">
    <property type="component" value="Unassembled WGS sequence"/>
</dbReference>
<dbReference type="AlphaFoldDB" id="A0AAJ0NIB7"/>
<reference evidence="2 3" key="1">
    <citation type="submission" date="2015-03" db="EMBL/GenBank/DDBJ databases">
        <title>Draft Genome Sequence of S. carnosus subsp. utilis LTH 7013, Isolated from South Tirolean Ham.</title>
        <authorList>
            <person name="Mueller A."/>
            <person name="Huptas C."/>
            <person name="Wenning M."/>
            <person name="Weiss A."/>
            <person name="Schmidt H."/>
        </authorList>
    </citation>
    <scope>NUCLEOTIDE SEQUENCE [LARGE SCALE GENOMIC DNA]</scope>
    <source>
        <strain evidence="2 3">LTH7013</strain>
    </source>
</reference>
<sequence>MNYEENQAFMRALEVANSFYKEGDFPVPIKSMINDDENVTLLTFSEFSRLAGVSRSKVSQIGQSDEAFHFKKGKRSFIVYNSLKSVSRQRFTLAHEYGHIKLNHVGKSLYDRDKLIGSYSKEEFEADTFASCLLFPLHKRYEYRNKSSYEIANKFSISFSAVSVCMRILDWHLESGLENYLSHYEHRKHDSYINFLRECSF</sequence>
<dbReference type="PANTHER" id="PTHR43236">
    <property type="entry name" value="ANTITOXIN HIGA1"/>
    <property type="match status" value="1"/>
</dbReference>
<accession>A0AAJ0NIB7</accession>
<dbReference type="PANTHER" id="PTHR43236:SF1">
    <property type="entry name" value="BLL7220 PROTEIN"/>
    <property type="match status" value="1"/>
</dbReference>
<name>A0AAJ0NIB7_STACA</name>
<gene>
    <name evidence="2" type="ORF">VV61_06275</name>
</gene>
<proteinExistence type="predicted"/>
<evidence type="ECO:0000259" key="1">
    <source>
        <dbReference type="Pfam" id="PF06114"/>
    </source>
</evidence>